<dbReference type="STRING" id="29170.A0A368FHY6"/>
<reference evidence="2 3" key="1">
    <citation type="submission" date="2014-10" db="EMBL/GenBank/DDBJ databases">
        <title>Draft genome of the hookworm Ancylostoma caninum.</title>
        <authorList>
            <person name="Mitreva M."/>
        </authorList>
    </citation>
    <scope>NUCLEOTIDE SEQUENCE [LARGE SCALE GENOMIC DNA]</scope>
    <source>
        <strain evidence="2 3">Baltimore</strain>
    </source>
</reference>
<feature type="transmembrane region" description="Helical" evidence="1">
    <location>
        <begin position="98"/>
        <end position="121"/>
    </location>
</feature>
<proteinExistence type="predicted"/>
<gene>
    <name evidence="2" type="ORF">ANCCAN_24448</name>
</gene>
<protein>
    <submittedName>
        <fullName evidence="2">Uncharacterized protein</fullName>
    </submittedName>
</protein>
<dbReference type="Proteomes" id="UP000252519">
    <property type="component" value="Unassembled WGS sequence"/>
</dbReference>
<name>A0A368FHY6_ANCCA</name>
<keyword evidence="1" id="KW-0472">Membrane</keyword>
<dbReference type="EMBL" id="JOJR01001782">
    <property type="protein sequence ID" value="RCN29787.1"/>
    <property type="molecule type" value="Genomic_DNA"/>
</dbReference>
<keyword evidence="1" id="KW-1133">Transmembrane helix</keyword>
<feature type="transmembrane region" description="Helical" evidence="1">
    <location>
        <begin position="49"/>
        <end position="77"/>
    </location>
</feature>
<keyword evidence="1" id="KW-0812">Transmembrane</keyword>
<organism evidence="2 3">
    <name type="scientific">Ancylostoma caninum</name>
    <name type="common">Dog hookworm</name>
    <dbReference type="NCBI Taxonomy" id="29170"/>
    <lineage>
        <taxon>Eukaryota</taxon>
        <taxon>Metazoa</taxon>
        <taxon>Ecdysozoa</taxon>
        <taxon>Nematoda</taxon>
        <taxon>Chromadorea</taxon>
        <taxon>Rhabditida</taxon>
        <taxon>Rhabditina</taxon>
        <taxon>Rhabditomorpha</taxon>
        <taxon>Strongyloidea</taxon>
        <taxon>Ancylostomatidae</taxon>
        <taxon>Ancylostomatinae</taxon>
        <taxon>Ancylostoma</taxon>
    </lineage>
</organism>
<evidence type="ECO:0000256" key="1">
    <source>
        <dbReference type="SAM" id="Phobius"/>
    </source>
</evidence>
<keyword evidence="3" id="KW-1185">Reference proteome</keyword>
<evidence type="ECO:0000313" key="2">
    <source>
        <dbReference type="EMBL" id="RCN29787.1"/>
    </source>
</evidence>
<accession>A0A368FHY6</accession>
<comment type="caution">
    <text evidence="2">The sequence shown here is derived from an EMBL/GenBank/DDBJ whole genome shotgun (WGS) entry which is preliminary data.</text>
</comment>
<dbReference type="OrthoDB" id="5873137at2759"/>
<dbReference type="AlphaFoldDB" id="A0A368FHY6"/>
<evidence type="ECO:0000313" key="3">
    <source>
        <dbReference type="Proteomes" id="UP000252519"/>
    </source>
</evidence>
<sequence>MNELYHSRSIEPDLETVQIVTKIEEETKVFRRAVYSVMEEHDYTNKASLYMLLTLLLPFSLILLCMVGLTFLLVRYFANCCRAHYDQEYPMRGFPSRVGATLLGCGGYFAMLISVLLFAMVA</sequence>